<dbReference type="Proteomes" id="UP000005104">
    <property type="component" value="Chromosome"/>
</dbReference>
<gene>
    <name evidence="2" type="ORF">DesyoDRAFT_3075</name>
</gene>
<protein>
    <submittedName>
        <fullName evidence="2">Uncharacterized protein</fullName>
    </submittedName>
</protein>
<dbReference type="RefSeq" id="WP_007784357.1">
    <property type="nucleotide sequence ID" value="NZ_CM001441.1"/>
</dbReference>
<dbReference type="STRING" id="768710.DesyoDRAFT_3075"/>
<feature type="transmembrane region" description="Helical" evidence="1">
    <location>
        <begin position="38"/>
        <end position="59"/>
    </location>
</feature>
<organism evidence="2 3">
    <name type="scientific">Desulfosporosinus youngiae DSM 17734</name>
    <dbReference type="NCBI Taxonomy" id="768710"/>
    <lineage>
        <taxon>Bacteria</taxon>
        <taxon>Bacillati</taxon>
        <taxon>Bacillota</taxon>
        <taxon>Clostridia</taxon>
        <taxon>Eubacteriales</taxon>
        <taxon>Desulfitobacteriaceae</taxon>
        <taxon>Desulfosporosinus</taxon>
    </lineage>
</organism>
<feature type="transmembrane region" description="Helical" evidence="1">
    <location>
        <begin position="6"/>
        <end position="26"/>
    </location>
</feature>
<dbReference type="EMBL" id="CM001441">
    <property type="protein sequence ID" value="EHQ90115.1"/>
    <property type="molecule type" value="Genomic_DNA"/>
</dbReference>
<accession>H5XVN2</accession>
<keyword evidence="3" id="KW-1185">Reference proteome</keyword>
<evidence type="ECO:0000256" key="1">
    <source>
        <dbReference type="SAM" id="Phobius"/>
    </source>
</evidence>
<evidence type="ECO:0000313" key="3">
    <source>
        <dbReference type="Proteomes" id="UP000005104"/>
    </source>
</evidence>
<reference evidence="2 3" key="1">
    <citation type="submission" date="2011-11" db="EMBL/GenBank/DDBJ databases">
        <title>The Noncontiguous Finished genome of Desulfosporosinus youngiae DSM 17734.</title>
        <authorList>
            <consortium name="US DOE Joint Genome Institute (JGI-PGF)"/>
            <person name="Lucas S."/>
            <person name="Han J."/>
            <person name="Lapidus A."/>
            <person name="Cheng J.-F."/>
            <person name="Goodwin L."/>
            <person name="Pitluck S."/>
            <person name="Peters L."/>
            <person name="Ovchinnikova G."/>
            <person name="Lu M."/>
            <person name="Land M.L."/>
            <person name="Hauser L."/>
            <person name="Pester M."/>
            <person name="Spring S."/>
            <person name="Ollivier B."/>
            <person name="Rattei T."/>
            <person name="Klenk H.-P."/>
            <person name="Wagner M."/>
            <person name="Loy A."/>
            <person name="Woyke T.J."/>
        </authorList>
    </citation>
    <scope>NUCLEOTIDE SEQUENCE [LARGE SCALE GENOMIC DNA]</scope>
    <source>
        <strain evidence="2 3">DSM 17734</strain>
    </source>
</reference>
<proteinExistence type="predicted"/>
<name>H5XVN2_9FIRM</name>
<keyword evidence="1" id="KW-1133">Transmembrane helix</keyword>
<keyword evidence="1" id="KW-0472">Membrane</keyword>
<dbReference type="AlphaFoldDB" id="H5XVN2"/>
<sequence>MENSLTQAFLGLLVLDAVVAVGLWFILSRITKLTKGKITSIVAAVGFSPFCGIFTWALFPEIGVYSLFLLGIPIFMFFIGPFYWRCLKTYQEILKKSYKN</sequence>
<feature type="transmembrane region" description="Helical" evidence="1">
    <location>
        <begin position="65"/>
        <end position="84"/>
    </location>
</feature>
<dbReference type="HOGENOM" id="CLU_2301324_0_0_9"/>
<keyword evidence="1" id="KW-0812">Transmembrane</keyword>
<evidence type="ECO:0000313" key="2">
    <source>
        <dbReference type="EMBL" id="EHQ90115.1"/>
    </source>
</evidence>